<dbReference type="GO" id="GO:0043565">
    <property type="term" value="F:sequence-specific DNA binding"/>
    <property type="evidence" value="ECO:0007669"/>
    <property type="project" value="InterPro"/>
</dbReference>
<dbReference type="GO" id="GO:0003700">
    <property type="term" value="F:DNA-binding transcription factor activity"/>
    <property type="evidence" value="ECO:0007669"/>
    <property type="project" value="InterPro"/>
</dbReference>
<dbReference type="InterPro" id="IPR037923">
    <property type="entry name" value="HTH-like"/>
</dbReference>
<organism evidence="5 6">
    <name type="scientific">Butyrivibrio fibrisolvens</name>
    <dbReference type="NCBI Taxonomy" id="831"/>
    <lineage>
        <taxon>Bacteria</taxon>
        <taxon>Bacillati</taxon>
        <taxon>Bacillota</taxon>
        <taxon>Clostridia</taxon>
        <taxon>Lachnospirales</taxon>
        <taxon>Lachnospiraceae</taxon>
        <taxon>Butyrivibrio</taxon>
    </lineage>
</organism>
<dbReference type="Gene3D" id="1.10.10.60">
    <property type="entry name" value="Homeodomain-like"/>
    <property type="match status" value="2"/>
</dbReference>
<dbReference type="InterPro" id="IPR003313">
    <property type="entry name" value="AraC-bd"/>
</dbReference>
<dbReference type="SUPFAM" id="SSF46689">
    <property type="entry name" value="Homeodomain-like"/>
    <property type="match status" value="2"/>
</dbReference>
<dbReference type="SMART" id="SM00342">
    <property type="entry name" value="HTH_ARAC"/>
    <property type="match status" value="1"/>
</dbReference>
<feature type="domain" description="HTH araC/xylS-type" evidence="4">
    <location>
        <begin position="207"/>
        <end position="304"/>
    </location>
</feature>
<dbReference type="Proteomes" id="UP000182584">
    <property type="component" value="Unassembled WGS sequence"/>
</dbReference>
<name>A0A1H9LVB2_BUTFI</name>
<accession>A0A1H9LVB2</accession>
<dbReference type="RefSeq" id="WP_074754095.1">
    <property type="nucleotide sequence ID" value="NZ_FOGJ01000002.1"/>
</dbReference>
<evidence type="ECO:0000256" key="3">
    <source>
        <dbReference type="ARBA" id="ARBA00023163"/>
    </source>
</evidence>
<gene>
    <name evidence="5" type="ORF">SAMN04487884_102205</name>
</gene>
<dbReference type="AlphaFoldDB" id="A0A1H9LVB2"/>
<proteinExistence type="predicted"/>
<dbReference type="SUPFAM" id="SSF51215">
    <property type="entry name" value="Regulatory protein AraC"/>
    <property type="match status" value="1"/>
</dbReference>
<evidence type="ECO:0000313" key="5">
    <source>
        <dbReference type="EMBL" id="SER15381.1"/>
    </source>
</evidence>
<dbReference type="EMBL" id="FOGJ01000002">
    <property type="protein sequence ID" value="SER15381.1"/>
    <property type="molecule type" value="Genomic_DNA"/>
</dbReference>
<keyword evidence="3" id="KW-0804">Transcription</keyword>
<dbReference type="InterPro" id="IPR009057">
    <property type="entry name" value="Homeodomain-like_sf"/>
</dbReference>
<protein>
    <submittedName>
        <fullName evidence="5">AraC-type DNA-binding protein</fullName>
    </submittedName>
</protein>
<dbReference type="eggNOG" id="COG2207">
    <property type="taxonomic scope" value="Bacteria"/>
</dbReference>
<dbReference type="InterPro" id="IPR018060">
    <property type="entry name" value="HTH_AraC"/>
</dbReference>
<dbReference type="PROSITE" id="PS01124">
    <property type="entry name" value="HTH_ARAC_FAMILY_2"/>
    <property type="match status" value="1"/>
</dbReference>
<evidence type="ECO:0000256" key="1">
    <source>
        <dbReference type="ARBA" id="ARBA00023015"/>
    </source>
</evidence>
<keyword evidence="1" id="KW-0805">Transcription regulation</keyword>
<evidence type="ECO:0000313" key="6">
    <source>
        <dbReference type="Proteomes" id="UP000182584"/>
    </source>
</evidence>
<reference evidence="5 6" key="1">
    <citation type="submission" date="2016-10" db="EMBL/GenBank/DDBJ databases">
        <authorList>
            <person name="de Groot N.N."/>
        </authorList>
    </citation>
    <scope>NUCLEOTIDE SEQUENCE [LARGE SCALE GENOMIC DNA]</scope>
    <source>
        <strain evidence="5 6">AR40</strain>
    </source>
</reference>
<dbReference type="Gene3D" id="2.60.120.10">
    <property type="entry name" value="Jelly Rolls"/>
    <property type="match status" value="1"/>
</dbReference>
<evidence type="ECO:0000256" key="2">
    <source>
        <dbReference type="ARBA" id="ARBA00023125"/>
    </source>
</evidence>
<dbReference type="InterPro" id="IPR014710">
    <property type="entry name" value="RmlC-like_jellyroll"/>
</dbReference>
<dbReference type="eggNOG" id="COG1917">
    <property type="taxonomic scope" value="Bacteria"/>
</dbReference>
<dbReference type="PANTHER" id="PTHR43280:SF34">
    <property type="entry name" value="ARAC-FAMILY TRANSCRIPTIONAL REGULATOR"/>
    <property type="match status" value="1"/>
</dbReference>
<dbReference type="PANTHER" id="PTHR43280">
    <property type="entry name" value="ARAC-FAMILY TRANSCRIPTIONAL REGULATOR"/>
    <property type="match status" value="1"/>
</dbReference>
<dbReference type="OrthoDB" id="9774814at2"/>
<keyword evidence="2 5" id="KW-0238">DNA-binding</keyword>
<sequence length="305" mass="35586">MAEEFDPSVEYEQKGYLNCDFRLFHIDENKAIDTPWHYHDFDKIVFFLRGDVRYAVEGREYELRPYDIVIVPHHSIHKVTASKEEGYERYVLYLKPETLVRLGSTEEVTIHEGKKLSGNSKDHDLGLCFDMTSKTRTNLIHFDAGITSELLEKFRTLEEVIKSEEQLYCAGLRIHVELIQLLIGLNEACYKNPDSFMEKARYNRKVIDIIDYITQHLGDDLSIDRISDKFYISKYHMMRIFKAETGYSVHQYIMEKRILKARDLIISGEPAMTAAIESGFRDYSSFCKAFRKATGKLPSDYVAEI</sequence>
<dbReference type="Pfam" id="PF12833">
    <property type="entry name" value="HTH_18"/>
    <property type="match status" value="1"/>
</dbReference>
<dbReference type="Pfam" id="PF02311">
    <property type="entry name" value="AraC_binding"/>
    <property type="match status" value="1"/>
</dbReference>
<evidence type="ECO:0000259" key="4">
    <source>
        <dbReference type="PROSITE" id="PS01124"/>
    </source>
</evidence>